<evidence type="ECO:0000256" key="2">
    <source>
        <dbReference type="HAMAP-Rule" id="MF_00612"/>
    </source>
</evidence>
<dbReference type="InterPro" id="IPR032710">
    <property type="entry name" value="NTF2-like_dom_sf"/>
</dbReference>
<evidence type="ECO:0000259" key="3">
    <source>
        <dbReference type="Pfam" id="PF17775"/>
    </source>
</evidence>
<comment type="similarity">
    <text evidence="1 2">Belongs to the UPF0225 family.</text>
</comment>
<dbReference type="InterPro" id="IPR023006">
    <property type="entry name" value="YchJ-like"/>
</dbReference>
<evidence type="ECO:0000256" key="1">
    <source>
        <dbReference type="ARBA" id="ARBA00010839"/>
    </source>
</evidence>
<dbReference type="EMBL" id="JRMB01000001">
    <property type="protein sequence ID" value="KGF66400.1"/>
    <property type="molecule type" value="Genomic_DNA"/>
</dbReference>
<dbReference type="InterPro" id="IPR048469">
    <property type="entry name" value="YchJ-like_M"/>
</dbReference>
<name>A0A9X0EIA7_9PSED</name>
<dbReference type="InterPro" id="IPR004027">
    <property type="entry name" value="SEC_C_motif"/>
</dbReference>
<organism evidence="4 5">
    <name type="scientific">Pseudomonas lutea</name>
    <dbReference type="NCBI Taxonomy" id="243924"/>
    <lineage>
        <taxon>Bacteria</taxon>
        <taxon>Pseudomonadati</taxon>
        <taxon>Pseudomonadota</taxon>
        <taxon>Gammaproteobacteria</taxon>
        <taxon>Pseudomonadales</taxon>
        <taxon>Pseudomonadaceae</taxon>
        <taxon>Pseudomonas</taxon>
    </lineage>
</organism>
<gene>
    <name evidence="4" type="ORF">LT42_11105</name>
</gene>
<dbReference type="SUPFAM" id="SSF103642">
    <property type="entry name" value="Sec-C motif"/>
    <property type="match status" value="1"/>
</dbReference>
<dbReference type="Gene3D" id="3.10.450.50">
    <property type="match status" value="1"/>
</dbReference>
<proteinExistence type="inferred from homology"/>
<protein>
    <recommendedName>
        <fullName evidence="2">UPF0225 protein LT42_11105</fullName>
    </recommendedName>
</protein>
<dbReference type="PANTHER" id="PTHR33747">
    <property type="entry name" value="UPF0225 PROTEIN SCO1677"/>
    <property type="match status" value="1"/>
</dbReference>
<accession>A0A9X0EIA7</accession>
<comment type="caution">
    <text evidence="4">The sequence shown here is derived from an EMBL/GenBank/DDBJ whole genome shotgun (WGS) entry which is preliminary data.</text>
</comment>
<reference evidence="4 5" key="1">
    <citation type="submission" date="2014-09" db="EMBL/GenBank/DDBJ databases">
        <title>Genome sequence of Pseudomonas lutea strain DSM 17257T.</title>
        <authorList>
            <person name="Kwak Y."/>
            <person name="Shin J.-H."/>
        </authorList>
    </citation>
    <scope>NUCLEOTIDE SEQUENCE [LARGE SCALE GENOMIC DNA]</scope>
    <source>
        <strain evidence="4 5">DSM 17257</strain>
    </source>
</reference>
<dbReference type="NCBIfam" id="NF002486">
    <property type="entry name" value="PRK01752.1"/>
    <property type="match status" value="1"/>
</dbReference>
<feature type="domain" description="YchJ-like middle NTF2-like" evidence="3">
    <location>
        <begin position="30"/>
        <end position="127"/>
    </location>
</feature>
<dbReference type="PANTHER" id="PTHR33747:SF1">
    <property type="entry name" value="ADENYLATE CYCLASE-ASSOCIATED CAP C-TERMINAL DOMAIN-CONTAINING PROTEIN"/>
    <property type="match status" value="1"/>
</dbReference>
<dbReference type="Pfam" id="PF17775">
    <property type="entry name" value="YchJ_M-like"/>
    <property type="match status" value="1"/>
</dbReference>
<dbReference type="OrthoDB" id="21421at2"/>
<dbReference type="RefSeq" id="WP_037012242.1">
    <property type="nucleotide sequence ID" value="NZ_JRMB01000001.1"/>
</dbReference>
<dbReference type="AlphaFoldDB" id="A0A9X0EIA7"/>
<dbReference type="HAMAP" id="MF_00612">
    <property type="entry name" value="UPF0225"/>
    <property type="match status" value="1"/>
</dbReference>
<evidence type="ECO:0000313" key="4">
    <source>
        <dbReference type="EMBL" id="KGF66400.1"/>
    </source>
</evidence>
<dbReference type="NCBIfam" id="NF001213">
    <property type="entry name" value="PRK00183.1"/>
    <property type="match status" value="1"/>
</dbReference>
<sequence>MSSATCPCGSGNLLDGCCNRYHAGLPAPCAEALMRSRYSAYVLGRVEYLLDTTLPAQRDGLDHEAIAQWSTQSTWLGLDVESAELIGGQPEHAFVTFTARWHDAEGEHRHRERSAFVQHEGRWFFIDPTVSLKAGRNDACPCGSRQKFKKCCSAYLN</sequence>
<dbReference type="Proteomes" id="UP000029719">
    <property type="component" value="Unassembled WGS sequence"/>
</dbReference>
<evidence type="ECO:0000313" key="5">
    <source>
        <dbReference type="Proteomes" id="UP000029719"/>
    </source>
</evidence>
<dbReference type="SUPFAM" id="SSF54427">
    <property type="entry name" value="NTF2-like"/>
    <property type="match status" value="1"/>
</dbReference>
<dbReference type="Pfam" id="PF02810">
    <property type="entry name" value="SEC-C"/>
    <property type="match status" value="1"/>
</dbReference>